<sequence length="81" mass="8823">MPTQTSGSSLGPIPHPASLVPPARGERGPRDFENLKSNDLLRRLNSTSRSGIWVLAPNFGALPTKLSNTARQYFSPFFGIK</sequence>
<name>A0A9P7RG40_9PEZI</name>
<feature type="compositionally biased region" description="Basic and acidic residues" evidence="1">
    <location>
        <begin position="24"/>
        <end position="34"/>
    </location>
</feature>
<evidence type="ECO:0000313" key="2">
    <source>
        <dbReference type="EMBL" id="KAG7055529.1"/>
    </source>
</evidence>
<organism evidence="2 3">
    <name type="scientific">Colletotrichum scovillei</name>
    <dbReference type="NCBI Taxonomy" id="1209932"/>
    <lineage>
        <taxon>Eukaryota</taxon>
        <taxon>Fungi</taxon>
        <taxon>Dikarya</taxon>
        <taxon>Ascomycota</taxon>
        <taxon>Pezizomycotina</taxon>
        <taxon>Sordariomycetes</taxon>
        <taxon>Hypocreomycetidae</taxon>
        <taxon>Glomerellales</taxon>
        <taxon>Glomerellaceae</taxon>
        <taxon>Colletotrichum</taxon>
        <taxon>Colletotrichum acutatum species complex</taxon>
    </lineage>
</organism>
<gene>
    <name evidence="2" type="ORF">JMJ77_007984</name>
</gene>
<feature type="region of interest" description="Disordered" evidence="1">
    <location>
        <begin position="1"/>
        <end position="34"/>
    </location>
</feature>
<keyword evidence="3" id="KW-1185">Reference proteome</keyword>
<comment type="caution">
    <text evidence="2">The sequence shown here is derived from an EMBL/GenBank/DDBJ whole genome shotgun (WGS) entry which is preliminary data.</text>
</comment>
<dbReference type="AlphaFoldDB" id="A0A9P7RG40"/>
<reference evidence="2" key="1">
    <citation type="submission" date="2021-05" db="EMBL/GenBank/DDBJ databases">
        <title>Comparative genomics of three Colletotrichum scovillei strains and genetic complementation revealed genes involved fungal growth and virulence on chili pepper.</title>
        <authorList>
            <person name="Hsieh D.-K."/>
            <person name="Chuang S.-C."/>
            <person name="Chen C.-Y."/>
            <person name="Chao Y.-T."/>
            <person name="Lu M.-Y.J."/>
            <person name="Lee M.-H."/>
            <person name="Shih M.-C."/>
        </authorList>
    </citation>
    <scope>NUCLEOTIDE SEQUENCE</scope>
    <source>
        <strain evidence="2">Coll-153</strain>
    </source>
</reference>
<proteinExistence type="predicted"/>
<protein>
    <submittedName>
        <fullName evidence="2">Uncharacterized protein</fullName>
    </submittedName>
</protein>
<evidence type="ECO:0000313" key="3">
    <source>
        <dbReference type="Proteomes" id="UP000699042"/>
    </source>
</evidence>
<accession>A0A9P7RG40</accession>
<evidence type="ECO:0000256" key="1">
    <source>
        <dbReference type="SAM" id="MobiDB-lite"/>
    </source>
</evidence>
<dbReference type="EMBL" id="JAESDN010000002">
    <property type="protein sequence ID" value="KAG7055529.1"/>
    <property type="molecule type" value="Genomic_DNA"/>
</dbReference>
<dbReference type="Proteomes" id="UP000699042">
    <property type="component" value="Unassembled WGS sequence"/>
</dbReference>